<dbReference type="Proteomes" id="UP001056012">
    <property type="component" value="Chromosome 1"/>
</dbReference>
<organism evidence="2 3">
    <name type="scientific">Curvularia clavata</name>
    <dbReference type="NCBI Taxonomy" id="95742"/>
    <lineage>
        <taxon>Eukaryota</taxon>
        <taxon>Fungi</taxon>
        <taxon>Dikarya</taxon>
        <taxon>Ascomycota</taxon>
        <taxon>Pezizomycotina</taxon>
        <taxon>Dothideomycetes</taxon>
        <taxon>Pleosporomycetidae</taxon>
        <taxon>Pleosporales</taxon>
        <taxon>Pleosporineae</taxon>
        <taxon>Pleosporaceae</taxon>
        <taxon>Curvularia</taxon>
    </lineage>
</organism>
<sequence length="654" mass="71901">MTLSALTENLKLTSGDDLVTKVTPYLVSDNEYFTSDVPSSGSSGAEESHLASTTAVVNDIEGVENHAEDAANPVSKTTPRRRLKRSVGDSTISSGPRHEPETAVVALNAFRSKNYMYHLQHAVLFLAHTSLQLSRTSGGRSATKPRYKLKSGEQKAAESSMSFHHDPRLGRPRHGLTGNKTLTETRPVSTRCTALRSSSDSDLAGAFKGPKPHACDPPSKSYVKYRAKSDTSMPPSALQRCKTEAGSKALPRIKTVSFKSNNRNDREHSHLAPAVNSISKSSIDALMHDEITNSSRANKQRRMVRNFFLFPNAICVAKSSVADPAITRTDVHVIAIPPSRDARNIANVEGIDPATSTMPTIETRNDSYEVIWDDIMPELNTRVRGRRSSSTGHSLETVSSGARHGLERVDSKLAHWSGTWNRASDSFKPTIVVFPDDDGRARGFECTIEDQADPPLPAPPNSQVTSVTSSRNASRPESRSLTRTASREDMLPGVLANGRHQHALPDLPPPSEEAFFVARPRFPRKKQRNKYSAMVRQLSSLKEADSNFYGHRDAVSLTHAHLIRSERASPTPFEHQDSYIIVKQRMKNGAEDMLVESTSSSSNDLSTRIDSGVPEVSLSVVKEHAAHTLKNSRPVSILRSPQHLTDQQHIRIVE</sequence>
<accession>A0A9Q9DNP8</accession>
<evidence type="ECO:0000313" key="2">
    <source>
        <dbReference type="EMBL" id="USP73687.1"/>
    </source>
</evidence>
<feature type="region of interest" description="Disordered" evidence="1">
    <location>
        <begin position="64"/>
        <end position="98"/>
    </location>
</feature>
<evidence type="ECO:0000313" key="3">
    <source>
        <dbReference type="Proteomes" id="UP001056012"/>
    </source>
</evidence>
<feature type="compositionally biased region" description="Basic and acidic residues" evidence="1">
    <location>
        <begin position="474"/>
        <end position="489"/>
    </location>
</feature>
<feature type="region of interest" description="Disordered" evidence="1">
    <location>
        <begin position="384"/>
        <end position="403"/>
    </location>
</feature>
<feature type="region of interest" description="Disordered" evidence="1">
    <location>
        <begin position="200"/>
        <end position="221"/>
    </location>
</feature>
<name>A0A9Q9DNP8_CURCL</name>
<gene>
    <name evidence="2" type="ORF">yc1106_00961</name>
</gene>
<feature type="region of interest" description="Disordered" evidence="1">
    <location>
        <begin position="449"/>
        <end position="489"/>
    </location>
</feature>
<proteinExistence type="predicted"/>
<evidence type="ECO:0000256" key="1">
    <source>
        <dbReference type="SAM" id="MobiDB-lite"/>
    </source>
</evidence>
<feature type="compositionally biased region" description="Polar residues" evidence="1">
    <location>
        <begin position="461"/>
        <end position="473"/>
    </location>
</feature>
<dbReference type="EMBL" id="CP089274">
    <property type="protein sequence ID" value="USP73687.1"/>
    <property type="molecule type" value="Genomic_DNA"/>
</dbReference>
<dbReference type="AlphaFoldDB" id="A0A9Q9DNP8"/>
<keyword evidence="3" id="KW-1185">Reference proteome</keyword>
<reference evidence="2" key="1">
    <citation type="submission" date="2021-12" db="EMBL/GenBank/DDBJ databases">
        <title>Curvularia clavata genome.</title>
        <authorList>
            <person name="Cao Y."/>
        </authorList>
    </citation>
    <scope>NUCLEOTIDE SEQUENCE</scope>
    <source>
        <strain evidence="2">Yc1106</strain>
    </source>
</reference>
<dbReference type="OrthoDB" id="3944862at2759"/>
<dbReference type="VEuPathDB" id="FungiDB:yc1106_00961"/>
<protein>
    <submittedName>
        <fullName evidence="2">Uncharacterized protein</fullName>
    </submittedName>
</protein>
<feature type="region of interest" description="Disordered" evidence="1">
    <location>
        <begin position="134"/>
        <end position="181"/>
    </location>
</feature>